<dbReference type="PANTHER" id="PTHR21329">
    <property type="entry name" value="PHOSPHATIDYLINOSITOL N-ACETYLGLUCOSAMINYLTRANSFERASE SUBUNIT Q-RELATED"/>
    <property type="match status" value="1"/>
</dbReference>
<dbReference type="GO" id="GO:0016020">
    <property type="term" value="C:membrane"/>
    <property type="evidence" value="ECO:0007669"/>
    <property type="project" value="InterPro"/>
</dbReference>
<keyword evidence="2" id="KW-0812">Transmembrane</keyword>
<keyword evidence="4" id="KW-1185">Reference proteome</keyword>
<reference evidence="3 4" key="1">
    <citation type="journal article" date="2015" name="Sci. Rep.">
        <title>Chromosome-level genome map provides insights into diverse defense mechanisms in the medicinal fungus Ganoderma sinense.</title>
        <authorList>
            <person name="Zhu Y."/>
            <person name="Xu J."/>
            <person name="Sun C."/>
            <person name="Zhou S."/>
            <person name="Xu H."/>
            <person name="Nelson D.R."/>
            <person name="Qian J."/>
            <person name="Song J."/>
            <person name="Luo H."/>
            <person name="Xiang L."/>
            <person name="Li Y."/>
            <person name="Xu Z."/>
            <person name="Ji A."/>
            <person name="Wang L."/>
            <person name="Lu S."/>
            <person name="Hayward A."/>
            <person name="Sun W."/>
            <person name="Li X."/>
            <person name="Schwartz D.C."/>
            <person name="Wang Y."/>
            <person name="Chen S."/>
        </authorList>
    </citation>
    <scope>NUCLEOTIDE SEQUENCE [LARGE SCALE GENOMIC DNA]</scope>
    <source>
        <strain evidence="3 4">ZZ0214-1</strain>
    </source>
</reference>
<evidence type="ECO:0000256" key="1">
    <source>
        <dbReference type="SAM" id="MobiDB-lite"/>
    </source>
</evidence>
<feature type="transmembrane region" description="Helical" evidence="2">
    <location>
        <begin position="360"/>
        <end position="380"/>
    </location>
</feature>
<dbReference type="AlphaFoldDB" id="A0A2G8S6M1"/>
<name>A0A2G8S6M1_9APHY</name>
<dbReference type="STRING" id="1077348.A0A2G8S6M1"/>
<keyword evidence="2" id="KW-1133">Transmembrane helix</keyword>
<proteinExistence type="predicted"/>
<dbReference type="GO" id="GO:0006506">
    <property type="term" value="P:GPI anchor biosynthetic process"/>
    <property type="evidence" value="ECO:0007669"/>
    <property type="project" value="InterPro"/>
</dbReference>
<evidence type="ECO:0000313" key="3">
    <source>
        <dbReference type="EMBL" id="PIL29188.1"/>
    </source>
</evidence>
<gene>
    <name evidence="3" type="ORF">GSI_09237</name>
</gene>
<keyword evidence="2" id="KW-0472">Membrane</keyword>
<feature type="transmembrane region" description="Helical" evidence="2">
    <location>
        <begin position="436"/>
        <end position="460"/>
    </location>
</feature>
<dbReference type="Pfam" id="PF05024">
    <property type="entry name" value="Gpi1"/>
    <property type="match status" value="1"/>
</dbReference>
<evidence type="ECO:0000256" key="2">
    <source>
        <dbReference type="SAM" id="Phobius"/>
    </source>
</evidence>
<evidence type="ECO:0000313" key="4">
    <source>
        <dbReference type="Proteomes" id="UP000230002"/>
    </source>
</evidence>
<dbReference type="InterPro" id="IPR007720">
    <property type="entry name" value="PigQ/GPI1"/>
</dbReference>
<sequence>MAPPVLWPVDLIAPEGICYGWKRPLICIAGVLPIHDRSEAQRVLTSTLSRTEWAAVRHVFSSDPAILGYCRPDDGRRTPELSFDDDILPSGTAGIQLILYRRHKRQSMRFYAFNFNELDIQPSQEATGVSTYSTYLTHKDFLKADFTRVGNPDTRKGTALDGEVLSQVNLAQLLASIIDKEKSGSRALPRSTPSTPDLHKGGNTSHPGPGRAMAVVAAISKAYSISRTFSTTAEQFDIRYEQGVYVYGEVPYVYRDKARTVQSISKFHNCVWLAFNDVIIGVTFGSFLSENKDYLARWLHYCLQVYLVDGMRDALLWLNHWPAGLKLNTELSEFYCHSLVGVVSAWGWLLQYAAPHFPALIWLVGAGGCCGMTMVVSLLSDVLSVLTAHLYVCYWISATVFRHQLALAGALWNLFRGKRYNVLRNRIDPWDYDLDQLLLGTILFTLLAFLYPTVLTYYALFATARLFVMILHGMFDTSTALLNHFPLFALLLRVKDPLRLPGGVCIQRSRTGTLLLSSLPAPLSSIFRHYAHLAGRLTTHYHPLRMLRQLASGRLLNPIPRAAIRYSMIPAEGVLKRS</sequence>
<dbReference type="PANTHER" id="PTHR21329:SF3">
    <property type="entry name" value="PHOSPHATIDYLINOSITOL N-ACETYLGLUCOSAMINYLTRANSFERASE SUBUNIT Q"/>
    <property type="match status" value="1"/>
</dbReference>
<dbReference type="GO" id="GO:0005783">
    <property type="term" value="C:endoplasmic reticulum"/>
    <property type="evidence" value="ECO:0007669"/>
    <property type="project" value="TreeGrafter"/>
</dbReference>
<feature type="region of interest" description="Disordered" evidence="1">
    <location>
        <begin position="184"/>
        <end position="209"/>
    </location>
</feature>
<accession>A0A2G8S6M1</accession>
<organism evidence="3 4">
    <name type="scientific">Ganoderma sinense ZZ0214-1</name>
    <dbReference type="NCBI Taxonomy" id="1077348"/>
    <lineage>
        <taxon>Eukaryota</taxon>
        <taxon>Fungi</taxon>
        <taxon>Dikarya</taxon>
        <taxon>Basidiomycota</taxon>
        <taxon>Agaricomycotina</taxon>
        <taxon>Agaricomycetes</taxon>
        <taxon>Polyporales</taxon>
        <taxon>Polyporaceae</taxon>
        <taxon>Ganoderma</taxon>
    </lineage>
</organism>
<comment type="caution">
    <text evidence="3">The sequence shown here is derived from an EMBL/GenBank/DDBJ whole genome shotgun (WGS) entry which is preliminary data.</text>
</comment>
<dbReference type="Proteomes" id="UP000230002">
    <property type="component" value="Unassembled WGS sequence"/>
</dbReference>
<protein>
    <submittedName>
        <fullName evidence="3">Uncharacterized protein</fullName>
    </submittedName>
</protein>
<feature type="transmembrane region" description="Helical" evidence="2">
    <location>
        <begin position="392"/>
        <end position="415"/>
    </location>
</feature>
<dbReference type="EMBL" id="AYKW01000023">
    <property type="protein sequence ID" value="PIL29188.1"/>
    <property type="molecule type" value="Genomic_DNA"/>
</dbReference>
<feature type="transmembrane region" description="Helical" evidence="2">
    <location>
        <begin position="334"/>
        <end position="353"/>
    </location>
</feature>
<dbReference type="OrthoDB" id="70250at2759"/>